<dbReference type="PROSITE" id="PS51755">
    <property type="entry name" value="OMPR_PHOB"/>
    <property type="match status" value="1"/>
</dbReference>
<dbReference type="Pfam" id="PF00072">
    <property type="entry name" value="Response_reg"/>
    <property type="match status" value="1"/>
</dbReference>
<dbReference type="Gene3D" id="6.10.250.690">
    <property type="match status" value="1"/>
</dbReference>
<dbReference type="GO" id="GO:0000156">
    <property type="term" value="F:phosphorelay response regulator activity"/>
    <property type="evidence" value="ECO:0007669"/>
    <property type="project" value="TreeGrafter"/>
</dbReference>
<evidence type="ECO:0000256" key="3">
    <source>
        <dbReference type="ARBA" id="ARBA00023015"/>
    </source>
</evidence>
<accession>A0A292YBN3</accession>
<dbReference type="PROSITE" id="PS50110">
    <property type="entry name" value="RESPONSE_REGULATORY"/>
    <property type="match status" value="1"/>
</dbReference>
<protein>
    <submittedName>
        <fullName evidence="10">Two-component system, OmpR family, response regulator</fullName>
    </submittedName>
</protein>
<evidence type="ECO:0000259" key="8">
    <source>
        <dbReference type="PROSITE" id="PS50110"/>
    </source>
</evidence>
<dbReference type="InterPro" id="IPR001867">
    <property type="entry name" value="OmpR/PhoB-type_DNA-bd"/>
</dbReference>
<dbReference type="FunFam" id="1.10.10.10:FF:000005">
    <property type="entry name" value="Two-component system response regulator"/>
    <property type="match status" value="1"/>
</dbReference>
<feature type="modified residue" description="4-aspartylphosphate" evidence="6">
    <location>
        <position position="51"/>
    </location>
</feature>
<dbReference type="RefSeq" id="WP_096258117.1">
    <property type="nucleotide sequence ID" value="NZ_BDME01000001.1"/>
</dbReference>
<dbReference type="Pfam" id="PF00486">
    <property type="entry name" value="Trans_reg_C"/>
    <property type="match status" value="1"/>
</dbReference>
<keyword evidence="2" id="KW-0902">Two-component regulatory system</keyword>
<feature type="domain" description="Response regulatory" evidence="8">
    <location>
        <begin position="2"/>
        <end position="115"/>
    </location>
</feature>
<dbReference type="SMART" id="SM00862">
    <property type="entry name" value="Trans_reg_C"/>
    <property type="match status" value="1"/>
</dbReference>
<dbReference type="Gene3D" id="3.40.50.2300">
    <property type="match status" value="1"/>
</dbReference>
<dbReference type="SUPFAM" id="SSF52172">
    <property type="entry name" value="CheY-like"/>
    <property type="match status" value="1"/>
</dbReference>
<dbReference type="InterPro" id="IPR036388">
    <property type="entry name" value="WH-like_DNA-bd_sf"/>
</dbReference>
<proteinExistence type="predicted"/>
<evidence type="ECO:0000256" key="5">
    <source>
        <dbReference type="ARBA" id="ARBA00023163"/>
    </source>
</evidence>
<dbReference type="GO" id="GO:0000976">
    <property type="term" value="F:transcription cis-regulatory region binding"/>
    <property type="evidence" value="ECO:0007669"/>
    <property type="project" value="TreeGrafter"/>
</dbReference>
<feature type="DNA-binding region" description="OmpR/PhoB-type" evidence="7">
    <location>
        <begin position="123"/>
        <end position="221"/>
    </location>
</feature>
<dbReference type="EMBL" id="BDME01000001">
    <property type="protein sequence ID" value="GAX86956.1"/>
    <property type="molecule type" value="Genomic_DNA"/>
</dbReference>
<dbReference type="SMART" id="SM00448">
    <property type="entry name" value="REC"/>
    <property type="match status" value="1"/>
</dbReference>
<dbReference type="Proteomes" id="UP000217944">
    <property type="component" value="Unassembled WGS sequence"/>
</dbReference>
<reference evidence="10 11" key="1">
    <citation type="journal article" date="2017" name="Syst. Appl. Microbiol.">
        <title>Lebetimonas natsushimae sp. nov., a novel strictly anaerobic, moderately thermophilic chemoautotroph isolated from a deep-sea hydrothermal vent polychaete nest in the Mid-Okinawa Trough.</title>
        <authorList>
            <person name="Nagata R."/>
            <person name="Takaki Y."/>
            <person name="Tame A."/>
            <person name="Nunoura T."/>
            <person name="Muto H."/>
            <person name="Mino S."/>
            <person name="Sawayama S."/>
            <person name="Takai K."/>
            <person name="Nakagawa S."/>
        </authorList>
    </citation>
    <scope>NUCLEOTIDE SEQUENCE [LARGE SCALE GENOMIC DNA]</scope>
    <source>
        <strain evidence="10 11">HS1857</strain>
    </source>
</reference>
<dbReference type="PANTHER" id="PTHR48111">
    <property type="entry name" value="REGULATOR OF RPOS"/>
    <property type="match status" value="1"/>
</dbReference>
<dbReference type="GO" id="GO:0006355">
    <property type="term" value="P:regulation of DNA-templated transcription"/>
    <property type="evidence" value="ECO:0007669"/>
    <property type="project" value="InterPro"/>
</dbReference>
<keyword evidence="1 6" id="KW-0597">Phosphoprotein</keyword>
<dbReference type="GO" id="GO:0005829">
    <property type="term" value="C:cytosol"/>
    <property type="evidence" value="ECO:0007669"/>
    <property type="project" value="TreeGrafter"/>
</dbReference>
<feature type="domain" description="OmpR/PhoB-type" evidence="9">
    <location>
        <begin position="123"/>
        <end position="221"/>
    </location>
</feature>
<dbReference type="Gene3D" id="1.10.10.10">
    <property type="entry name" value="Winged helix-like DNA-binding domain superfamily/Winged helix DNA-binding domain"/>
    <property type="match status" value="1"/>
</dbReference>
<evidence type="ECO:0000313" key="10">
    <source>
        <dbReference type="EMBL" id="GAX86956.1"/>
    </source>
</evidence>
<dbReference type="InterPro" id="IPR039420">
    <property type="entry name" value="WalR-like"/>
</dbReference>
<name>A0A292YBN3_9BACT</name>
<gene>
    <name evidence="10" type="ORF">LNAT_P0251</name>
</gene>
<comment type="caution">
    <text evidence="10">The sequence shown here is derived from an EMBL/GenBank/DDBJ whole genome shotgun (WGS) entry which is preliminary data.</text>
</comment>
<keyword evidence="4 7" id="KW-0238">DNA-binding</keyword>
<evidence type="ECO:0000259" key="9">
    <source>
        <dbReference type="PROSITE" id="PS51755"/>
    </source>
</evidence>
<dbReference type="InterPro" id="IPR001789">
    <property type="entry name" value="Sig_transdc_resp-reg_receiver"/>
</dbReference>
<dbReference type="PANTHER" id="PTHR48111:SF22">
    <property type="entry name" value="REGULATOR OF RPOS"/>
    <property type="match status" value="1"/>
</dbReference>
<evidence type="ECO:0000256" key="2">
    <source>
        <dbReference type="ARBA" id="ARBA00023012"/>
    </source>
</evidence>
<sequence length="222" mass="25809">MKVLLIEDDEKIAKNIKEYLKKEGFRVDLAKDGEEGFYLAQNNNYDVLVVDWMLPKMSGIDVIKKLREKDIFTPALILTAKSDIEDKVEGLNVADDYLTKPFDFEELVARIKALFRRSKNIKENVLKVGDLELNPDTKEVRRAGKNIELTAKQFELLKYLMINKGKIVSEDMIAQNLWEMDEEINSNVINVYISHLRKKIDKDFDKKLIKTFRGMGFKISDE</sequence>
<evidence type="ECO:0000256" key="7">
    <source>
        <dbReference type="PROSITE-ProRule" id="PRU01091"/>
    </source>
</evidence>
<evidence type="ECO:0000256" key="6">
    <source>
        <dbReference type="PROSITE-ProRule" id="PRU00169"/>
    </source>
</evidence>
<keyword evidence="11" id="KW-1185">Reference proteome</keyword>
<dbReference type="FunFam" id="3.40.50.2300:FF:000002">
    <property type="entry name" value="DNA-binding response regulator PhoP"/>
    <property type="match status" value="1"/>
</dbReference>
<dbReference type="OrthoDB" id="9793321at2"/>
<dbReference type="CDD" id="cd00383">
    <property type="entry name" value="trans_reg_C"/>
    <property type="match status" value="1"/>
</dbReference>
<evidence type="ECO:0000313" key="11">
    <source>
        <dbReference type="Proteomes" id="UP000217944"/>
    </source>
</evidence>
<dbReference type="AlphaFoldDB" id="A0A292YBN3"/>
<dbReference type="GO" id="GO:0032993">
    <property type="term" value="C:protein-DNA complex"/>
    <property type="evidence" value="ECO:0007669"/>
    <property type="project" value="TreeGrafter"/>
</dbReference>
<dbReference type="InterPro" id="IPR011006">
    <property type="entry name" value="CheY-like_superfamily"/>
</dbReference>
<evidence type="ECO:0000256" key="1">
    <source>
        <dbReference type="ARBA" id="ARBA00022553"/>
    </source>
</evidence>
<keyword evidence="3" id="KW-0805">Transcription regulation</keyword>
<evidence type="ECO:0000256" key="4">
    <source>
        <dbReference type="ARBA" id="ARBA00023125"/>
    </source>
</evidence>
<organism evidence="10 11">
    <name type="scientific">Lebetimonas natsushimae</name>
    <dbReference type="NCBI Taxonomy" id="1936991"/>
    <lineage>
        <taxon>Bacteria</taxon>
        <taxon>Pseudomonadati</taxon>
        <taxon>Campylobacterota</taxon>
        <taxon>Epsilonproteobacteria</taxon>
        <taxon>Nautiliales</taxon>
        <taxon>Nautiliaceae</taxon>
        <taxon>Lebetimonas</taxon>
    </lineage>
</organism>
<keyword evidence="5" id="KW-0804">Transcription</keyword>